<dbReference type="WBParaSite" id="HPBE_0001250501-mRNA-1">
    <property type="protein sequence ID" value="HPBE_0001250501-mRNA-1"/>
    <property type="gene ID" value="HPBE_0001250501"/>
</dbReference>
<dbReference type="PANTHER" id="PTHR45786:SF74">
    <property type="entry name" value="ATP-DEPENDENT DNA HELICASE"/>
    <property type="match status" value="1"/>
</dbReference>
<reference evidence="5" key="2">
    <citation type="submission" date="2019-09" db="UniProtKB">
        <authorList>
            <consortium name="WormBaseParasite"/>
        </authorList>
    </citation>
    <scope>IDENTIFICATION</scope>
</reference>
<dbReference type="OrthoDB" id="10039910at2759"/>
<feature type="region of interest" description="Disordered" evidence="1">
    <location>
        <begin position="58"/>
        <end position="154"/>
    </location>
</feature>
<sequence length="754" mass="86034">MSGEEIEARRVADADRKRRYRKQMNDAEIGALRAANAERQRRYREQMNDTEIEALRAAHAERQRRSREQMNEAEIETRRAANAERQRRSRSNISREESATPSAVDSEWQRRLRPRLDGAGTASRGSNAGPHRRTVPQNATGLARPLRERPLSNTLGNTDQVCSGCGALHFSGEKTTPNSTVYNMCCNLGKVSVDVFENFPVLLQQLYTGAGSESIQFLRHIRNYNNSLAMASTTAQLDSPRGGGPYCFRVHGQIYHRIGALRPLAGNPPQCAQVLIMDTEEAAAELAGRDVNRECDRATFAVLHQLLQTVNPYVQAYQLMDEVAREEEQRAVEAQRTQRPVRMVFCQLNTDDHRRYNIATANEVAVVYVGNDEEIPGERYVFVYERGQGLRTISSLDRLCDPLSYPLLFPRGEDGWHPGMEKTVTGNNRRTRVTQKEFYSYLLFARTGRFNPLLHAGKLFQQYVVDSGLKIEMNRPNFLRKNQKELRLDTVRGLHDYMIGDDTHDGPPGRRIILAASFTGGPRHMIGQYQDAMSIVSKYGKPDIFLTFTCNPNWREIQNNLAGGQSASDRPDLVTRVFNLKLKALCNELFKRKVLGEVAAYIYVVEFQKRGLPHAHMLITLHQEWKLNNADQIDQLISAELPDPDSDPELFEIVSKNMIHRPCGNLNPTSPCMRDGVCTKRFPKNFRSETSLHVDGYPKYRRRDDGRYVMCRGARMDNRSVVPYCPYLIRMFEAHINVEICALIHAVEYLFKYV</sequence>
<proteinExistence type="predicted"/>
<evidence type="ECO:0000259" key="2">
    <source>
        <dbReference type="Pfam" id="PF14214"/>
    </source>
</evidence>
<feature type="compositionally biased region" description="Basic and acidic residues" evidence="1">
    <location>
        <begin position="58"/>
        <end position="86"/>
    </location>
</feature>
<accession>A0A3P8CWQ5</accession>
<organism evidence="4 5">
    <name type="scientific">Heligmosomoides polygyrus</name>
    <name type="common">Parasitic roundworm</name>
    <dbReference type="NCBI Taxonomy" id="6339"/>
    <lineage>
        <taxon>Eukaryota</taxon>
        <taxon>Metazoa</taxon>
        <taxon>Ecdysozoa</taxon>
        <taxon>Nematoda</taxon>
        <taxon>Chromadorea</taxon>
        <taxon>Rhabditida</taxon>
        <taxon>Rhabditina</taxon>
        <taxon>Rhabditomorpha</taxon>
        <taxon>Strongyloidea</taxon>
        <taxon>Heligmosomidae</taxon>
        <taxon>Heligmosomoides</taxon>
    </lineage>
</organism>
<dbReference type="Proteomes" id="UP000050761">
    <property type="component" value="Unassembled WGS sequence"/>
</dbReference>
<dbReference type="InterPro" id="IPR025476">
    <property type="entry name" value="Helitron_helicase-like"/>
</dbReference>
<feature type="domain" description="Helitron helicase-like" evidence="2">
    <location>
        <begin position="438"/>
        <end position="619"/>
    </location>
</feature>
<dbReference type="Pfam" id="PF14214">
    <property type="entry name" value="Helitron_like_N"/>
    <property type="match status" value="1"/>
</dbReference>
<evidence type="ECO:0000256" key="1">
    <source>
        <dbReference type="SAM" id="MobiDB-lite"/>
    </source>
</evidence>
<protein>
    <submittedName>
        <fullName evidence="5">Helitron_like_N domain-containing protein</fullName>
    </submittedName>
</protein>
<reference evidence="3 4" key="1">
    <citation type="submission" date="2018-11" db="EMBL/GenBank/DDBJ databases">
        <authorList>
            <consortium name="Pathogen Informatics"/>
        </authorList>
    </citation>
    <scope>NUCLEOTIDE SEQUENCE [LARGE SCALE GENOMIC DNA]</scope>
</reference>
<evidence type="ECO:0000313" key="4">
    <source>
        <dbReference type="Proteomes" id="UP000050761"/>
    </source>
</evidence>
<feature type="region of interest" description="Disordered" evidence="1">
    <location>
        <begin position="1"/>
        <end position="26"/>
    </location>
</feature>
<gene>
    <name evidence="3" type="ORF">HPBE_LOCUS12506</name>
</gene>
<keyword evidence="4" id="KW-1185">Reference proteome</keyword>
<dbReference type="AlphaFoldDB" id="A0A183FVV9"/>
<accession>A0A183FVV9</accession>
<name>A0A183FVV9_HELPZ</name>
<feature type="compositionally biased region" description="Basic and acidic residues" evidence="1">
    <location>
        <begin position="1"/>
        <end position="16"/>
    </location>
</feature>
<evidence type="ECO:0000313" key="3">
    <source>
        <dbReference type="EMBL" id="VDO92438.1"/>
    </source>
</evidence>
<dbReference type="EMBL" id="UZAH01027524">
    <property type="protein sequence ID" value="VDO92438.1"/>
    <property type="molecule type" value="Genomic_DNA"/>
</dbReference>
<evidence type="ECO:0000313" key="5">
    <source>
        <dbReference type="WBParaSite" id="HPBE_0001250501-mRNA-1"/>
    </source>
</evidence>
<feature type="compositionally biased region" description="Basic and acidic residues" evidence="1">
    <location>
        <begin position="107"/>
        <end position="116"/>
    </location>
</feature>
<dbReference type="PANTHER" id="PTHR45786">
    <property type="entry name" value="DNA BINDING PROTEIN-LIKE"/>
    <property type="match status" value="1"/>
</dbReference>